<gene>
    <name evidence="1" type="ORF">FMUND_13828</name>
</gene>
<reference evidence="1 2" key="1">
    <citation type="submission" date="2020-05" db="EMBL/GenBank/DDBJ databases">
        <title>Identification and distribution of gene clusters putatively required for synthesis of sphingolipid metabolism inhibitors in phylogenetically diverse species of the filamentous fungus Fusarium.</title>
        <authorList>
            <person name="Kim H.-S."/>
            <person name="Busman M."/>
            <person name="Brown D.W."/>
            <person name="Divon H."/>
            <person name="Uhlig S."/>
            <person name="Proctor R.H."/>
        </authorList>
    </citation>
    <scope>NUCLEOTIDE SEQUENCE [LARGE SCALE GENOMIC DNA]</scope>
    <source>
        <strain evidence="1 2">NRRL 66235</strain>
    </source>
</reference>
<dbReference type="EMBL" id="JAAOAN010000674">
    <property type="protein sequence ID" value="KAF5701559.1"/>
    <property type="molecule type" value="Genomic_DNA"/>
</dbReference>
<name>A0A8H5XX44_9HYPO</name>
<dbReference type="AlphaFoldDB" id="A0A8H5XX44"/>
<dbReference type="Proteomes" id="UP000544331">
    <property type="component" value="Unassembled WGS sequence"/>
</dbReference>
<evidence type="ECO:0000313" key="2">
    <source>
        <dbReference type="Proteomes" id="UP000544331"/>
    </source>
</evidence>
<sequence>METGMMDSHQDFGFNASPENRITYKRETICSPLITNPGFVEEVKDNAGTSIRYLYGTTRLGRTNYTFQYHTHGQTMDIGYSTWAYYYPSLGVWEPVDDLLVPNTDLTLIVIAPNGVKHVQSNKDPVFGASLAKERLFLPDRYVSPIACVDKHVICNPNNDECTPPMDSRGVIERVKEAPMALNNAQFVAVQRLRFVLLESSTFYHAIWTRTQGFLRA</sequence>
<comment type="caution">
    <text evidence="1">The sequence shown here is derived from an EMBL/GenBank/DDBJ whole genome shotgun (WGS) entry which is preliminary data.</text>
</comment>
<proteinExistence type="predicted"/>
<keyword evidence="2" id="KW-1185">Reference proteome</keyword>
<evidence type="ECO:0000313" key="1">
    <source>
        <dbReference type="EMBL" id="KAF5701559.1"/>
    </source>
</evidence>
<organism evidence="1 2">
    <name type="scientific">Fusarium mundagurra</name>
    <dbReference type="NCBI Taxonomy" id="1567541"/>
    <lineage>
        <taxon>Eukaryota</taxon>
        <taxon>Fungi</taxon>
        <taxon>Dikarya</taxon>
        <taxon>Ascomycota</taxon>
        <taxon>Pezizomycotina</taxon>
        <taxon>Sordariomycetes</taxon>
        <taxon>Hypocreomycetidae</taxon>
        <taxon>Hypocreales</taxon>
        <taxon>Nectriaceae</taxon>
        <taxon>Fusarium</taxon>
        <taxon>Fusarium fujikuroi species complex</taxon>
    </lineage>
</organism>
<accession>A0A8H5XX44</accession>
<protein>
    <submittedName>
        <fullName evidence="1">Uncharacterized protein</fullName>
    </submittedName>
</protein>
<dbReference type="OrthoDB" id="5101106at2759"/>